<evidence type="ECO:0000313" key="3">
    <source>
        <dbReference type="Proteomes" id="UP000566071"/>
    </source>
</evidence>
<dbReference type="Proteomes" id="UP000566071">
    <property type="component" value="Unassembled WGS sequence"/>
</dbReference>
<proteinExistence type="predicted"/>
<name>A0ABX1W7B4_9SPHI</name>
<comment type="caution">
    <text evidence="2">The sequence shown here is derived from an EMBL/GenBank/DDBJ whole genome shotgun (WGS) entry which is preliminary data.</text>
</comment>
<keyword evidence="1" id="KW-0732">Signal</keyword>
<keyword evidence="3" id="KW-1185">Reference proteome</keyword>
<feature type="signal peptide" evidence="1">
    <location>
        <begin position="1"/>
        <end position="18"/>
    </location>
</feature>
<protein>
    <submittedName>
        <fullName evidence="2">Uncharacterized protein</fullName>
    </submittedName>
</protein>
<gene>
    <name evidence="2" type="ORF">HK413_12135</name>
</gene>
<reference evidence="2 3" key="1">
    <citation type="submission" date="2020-05" db="EMBL/GenBank/DDBJ databases">
        <authorList>
            <person name="Khan S.A."/>
            <person name="Jeon C.O."/>
            <person name="Chun B.H."/>
        </authorList>
    </citation>
    <scope>NUCLEOTIDE SEQUENCE [LARGE SCALE GENOMIC DNA]</scope>
    <source>
        <strain evidence="2 3">S1162</strain>
    </source>
</reference>
<evidence type="ECO:0000256" key="1">
    <source>
        <dbReference type="SAM" id="SignalP"/>
    </source>
</evidence>
<organism evidence="2 3">
    <name type="scientific">Mucilaginibacter humi</name>
    <dbReference type="NCBI Taxonomy" id="2732510"/>
    <lineage>
        <taxon>Bacteria</taxon>
        <taxon>Pseudomonadati</taxon>
        <taxon>Bacteroidota</taxon>
        <taxon>Sphingobacteriia</taxon>
        <taxon>Sphingobacteriales</taxon>
        <taxon>Sphingobacteriaceae</taxon>
        <taxon>Mucilaginibacter</taxon>
    </lineage>
</organism>
<evidence type="ECO:0000313" key="2">
    <source>
        <dbReference type="EMBL" id="NNU34635.1"/>
    </source>
</evidence>
<feature type="chain" id="PRO_5046876052" evidence="1">
    <location>
        <begin position="19"/>
        <end position="95"/>
    </location>
</feature>
<dbReference type="EMBL" id="JABFCR010000059">
    <property type="protein sequence ID" value="NNU34635.1"/>
    <property type="molecule type" value="Genomic_DNA"/>
</dbReference>
<dbReference type="RefSeq" id="WP_175270312.1">
    <property type="nucleotide sequence ID" value="NZ_JABFCR010000059.1"/>
</dbReference>
<accession>A0ABX1W7B4</accession>
<sequence>MFKRIFILFLFISVNSFAQNATPNIGFDDGTFGHWVLYAGRVDNLGNAIPSETYPIPERFVIFDKVADANKVDPYGNFPVVCPNGSNHSIRLGDR</sequence>